<keyword evidence="3" id="KW-1185">Reference proteome</keyword>
<proteinExistence type="predicted"/>
<feature type="region of interest" description="Disordered" evidence="1">
    <location>
        <begin position="834"/>
        <end position="864"/>
    </location>
</feature>
<feature type="compositionally biased region" description="Basic and acidic residues" evidence="1">
    <location>
        <begin position="840"/>
        <end position="850"/>
    </location>
</feature>
<evidence type="ECO:0000313" key="3">
    <source>
        <dbReference type="Proteomes" id="UP001610334"/>
    </source>
</evidence>
<comment type="caution">
    <text evidence="2">The sequence shown here is derived from an EMBL/GenBank/DDBJ whole genome shotgun (WGS) entry which is preliminary data.</text>
</comment>
<accession>A0ABR4I4M9</accession>
<protein>
    <submittedName>
        <fullName evidence="2">Uncharacterized protein</fullName>
    </submittedName>
</protein>
<organism evidence="2 3">
    <name type="scientific">Aspergillus granulosus</name>
    <dbReference type="NCBI Taxonomy" id="176169"/>
    <lineage>
        <taxon>Eukaryota</taxon>
        <taxon>Fungi</taxon>
        <taxon>Dikarya</taxon>
        <taxon>Ascomycota</taxon>
        <taxon>Pezizomycotina</taxon>
        <taxon>Eurotiomycetes</taxon>
        <taxon>Eurotiomycetidae</taxon>
        <taxon>Eurotiales</taxon>
        <taxon>Aspergillaceae</taxon>
        <taxon>Aspergillus</taxon>
        <taxon>Aspergillus subgen. Nidulantes</taxon>
    </lineage>
</organism>
<feature type="region of interest" description="Disordered" evidence="1">
    <location>
        <begin position="385"/>
        <end position="413"/>
    </location>
</feature>
<feature type="compositionally biased region" description="Acidic residues" evidence="1">
    <location>
        <begin position="189"/>
        <end position="199"/>
    </location>
</feature>
<dbReference type="Proteomes" id="UP001610334">
    <property type="component" value="Unassembled WGS sequence"/>
</dbReference>
<feature type="compositionally biased region" description="Polar residues" evidence="1">
    <location>
        <begin position="295"/>
        <end position="329"/>
    </location>
</feature>
<feature type="region of interest" description="Disordered" evidence="1">
    <location>
        <begin position="142"/>
        <end position="255"/>
    </location>
</feature>
<name>A0ABR4I4M9_9EURO</name>
<evidence type="ECO:0000256" key="1">
    <source>
        <dbReference type="SAM" id="MobiDB-lite"/>
    </source>
</evidence>
<feature type="compositionally biased region" description="Polar residues" evidence="1">
    <location>
        <begin position="244"/>
        <end position="253"/>
    </location>
</feature>
<sequence>MATFSRNHNQSPVPDLPEFDELEARCTWSGEYEQLADLRVSLEVRCVPNTQLQLLNVRDHEIYLGNAFAVCLSQDEDRMNNQQEDEAPQSPLFGFSSLAVEGDNDIGPRPVVENSADSVHALKASPIPNDNDEILECIGSSQQDTELHDEEPSLLGNPAPPVRSPRSSLHAPGLQPLTKSLKRTATDAELPDSDNDDEVGGVLREITPRNRRQTSLVKSTVVERTSKRTIACPTSPRKSELQKRSGSVVSNENGYPLSPIKPTAAGATSSEMLMSPGILATEGQASRKSNKILNPTFTQESTPLRSSAPTTSIDDTARSQDQSISQSYVAPSDAVLTRPIMEPVQASKTMFTVTTISKRSGEHHLSSTSAIAVGTVEEPELCSKDPELHYTPRSSEDPHHNHSVAEEPEPSDQPEVRLVDGLIILVNSEKVYPATFKITVTVSIHIPFPNEEGWSDMIVPGLPRTENGKHGFFLFLMPSRHGLELQTTNVKRAKLVENCFIAEFVNSGDLVVPMRRCDRRYCGDVTGFTVEQEVAHSVVKTTANYQSGWENFELRFTVMFSVRLHNRCFWTDRCSILLYVEGGPEGSYRCDLSPQNGGLKEIHIPASEYAEIGVCHVHVTCSPRDLEKLCLTWVSSGTGREAAYWVPRISSTSSATRERTRDALRHGTSTSLFSNARAGRFRFTNRSEFSRGNDPIKLTIENAKDHTEDSSFMRSVSTGQKISPGGRAIQVQLIGFAQDPKYILKWTLVGLLCLVFLETKAFTFTRPIHHCPGLTPSVAQVGLEVPEQAIPIPQLDLSGEYESSGHEEAQGRSATGLNELKMLNTYRAVDIDSTQSEASVEAKREPDKPNKGVSAEGDVNEASSNSIRDRIDYWLGWTGPIE</sequence>
<dbReference type="EMBL" id="JBFXLT010000003">
    <property type="protein sequence ID" value="KAL2821937.1"/>
    <property type="molecule type" value="Genomic_DNA"/>
</dbReference>
<gene>
    <name evidence="2" type="ORF">BJX63DRAFT_427301</name>
</gene>
<reference evidence="2 3" key="1">
    <citation type="submission" date="2024-07" db="EMBL/GenBank/DDBJ databases">
        <title>Section-level genome sequencing and comparative genomics of Aspergillus sections Usti and Cavernicolus.</title>
        <authorList>
            <consortium name="Lawrence Berkeley National Laboratory"/>
            <person name="Nybo J.L."/>
            <person name="Vesth T.C."/>
            <person name="Theobald S."/>
            <person name="Frisvad J.C."/>
            <person name="Larsen T.O."/>
            <person name="Kjaerboelling I."/>
            <person name="Rothschild-Mancinelli K."/>
            <person name="Lyhne E.K."/>
            <person name="Kogle M.E."/>
            <person name="Barry K."/>
            <person name="Clum A."/>
            <person name="Na H."/>
            <person name="Ledsgaard L."/>
            <person name="Lin J."/>
            <person name="Lipzen A."/>
            <person name="Kuo A."/>
            <person name="Riley R."/>
            <person name="Mondo S."/>
            <person name="Labutti K."/>
            <person name="Haridas S."/>
            <person name="Pangalinan J."/>
            <person name="Salamov A.A."/>
            <person name="Simmons B.A."/>
            <person name="Magnuson J.K."/>
            <person name="Chen J."/>
            <person name="Drula E."/>
            <person name="Henrissat B."/>
            <person name="Wiebenga A."/>
            <person name="Lubbers R.J."/>
            <person name="Gomes A.C."/>
            <person name="Makela M.R."/>
            <person name="Stajich J."/>
            <person name="Grigoriev I.V."/>
            <person name="Mortensen U.H."/>
            <person name="De Vries R.P."/>
            <person name="Baker S.E."/>
            <person name="Andersen M.R."/>
        </authorList>
    </citation>
    <scope>NUCLEOTIDE SEQUENCE [LARGE SCALE GENOMIC DNA]</scope>
    <source>
        <strain evidence="2 3">CBS 588.65</strain>
    </source>
</reference>
<evidence type="ECO:0000313" key="2">
    <source>
        <dbReference type="EMBL" id="KAL2821937.1"/>
    </source>
</evidence>
<feature type="region of interest" description="Disordered" evidence="1">
    <location>
        <begin position="295"/>
        <end position="330"/>
    </location>
</feature>
<feature type="compositionally biased region" description="Basic and acidic residues" evidence="1">
    <location>
        <begin position="385"/>
        <end position="405"/>
    </location>
</feature>